<reference evidence="1 2" key="1">
    <citation type="submission" date="2019-12" db="EMBL/GenBank/DDBJ databases">
        <title>Genomic-based taxomic classification of the family Erythrobacteraceae.</title>
        <authorList>
            <person name="Xu L."/>
        </authorList>
    </citation>
    <scope>NUCLEOTIDE SEQUENCE [LARGE SCALE GENOMIC DNA]</scope>
    <source>
        <strain evidence="1 2">JCM 17468</strain>
    </source>
</reference>
<protein>
    <submittedName>
        <fullName evidence="1">Uncharacterized protein</fullName>
    </submittedName>
</protein>
<dbReference type="RefSeq" id="WP_160660459.1">
    <property type="nucleotide sequence ID" value="NZ_BAABDV010000001.1"/>
</dbReference>
<evidence type="ECO:0000313" key="2">
    <source>
        <dbReference type="Proteomes" id="UP000430272"/>
    </source>
</evidence>
<dbReference type="EMBL" id="WTYD01000001">
    <property type="protein sequence ID" value="MXO53628.1"/>
    <property type="molecule type" value="Genomic_DNA"/>
</dbReference>
<dbReference type="InterPro" id="IPR009679">
    <property type="entry name" value="Phage_186_CII-like"/>
</dbReference>
<comment type="caution">
    <text evidence="1">The sequence shown here is derived from an EMBL/GenBank/DDBJ whole genome shotgun (WGS) entry which is preliminary data.</text>
</comment>
<dbReference type="OrthoDB" id="7509824at2"/>
<accession>A0A844Y9D5</accession>
<gene>
    <name evidence="1" type="ORF">GRI47_06340</name>
</gene>
<name>A0A844Y9D5_9SPHN</name>
<proteinExistence type="predicted"/>
<keyword evidence="2" id="KW-1185">Reference proteome</keyword>
<dbReference type="Pfam" id="PF06892">
    <property type="entry name" value="Phage_CP76"/>
    <property type="match status" value="1"/>
</dbReference>
<organism evidence="1 2">
    <name type="scientific">Qipengyuania pelagi</name>
    <dbReference type="NCBI Taxonomy" id="994320"/>
    <lineage>
        <taxon>Bacteria</taxon>
        <taxon>Pseudomonadati</taxon>
        <taxon>Pseudomonadota</taxon>
        <taxon>Alphaproteobacteria</taxon>
        <taxon>Sphingomonadales</taxon>
        <taxon>Erythrobacteraceae</taxon>
        <taxon>Qipengyuania</taxon>
    </lineage>
</organism>
<dbReference type="Proteomes" id="UP000430272">
    <property type="component" value="Unassembled WGS sequence"/>
</dbReference>
<sequence>MSALSRIKVKGVRPAIAANGGIDGAAATLDKGRSWVGDWHNRNHAGMPTLPDAFALDEVALAETGRAPILQALAAELGHVAIRLPECDGCGDALVLAVVKAAGEFGDVANAITDALRDGVRTAAENAHIVEEIDQAQAQLARLRLMVTGVPVPVSGRSGEEDAA</sequence>
<dbReference type="GO" id="GO:0003677">
    <property type="term" value="F:DNA binding"/>
    <property type="evidence" value="ECO:0007669"/>
    <property type="project" value="InterPro"/>
</dbReference>
<dbReference type="AlphaFoldDB" id="A0A844Y9D5"/>
<evidence type="ECO:0000313" key="1">
    <source>
        <dbReference type="EMBL" id="MXO53628.1"/>
    </source>
</evidence>